<accession>A0A267F458</accession>
<dbReference type="InterPro" id="IPR028889">
    <property type="entry name" value="USP"/>
</dbReference>
<dbReference type="GO" id="GO:0004843">
    <property type="term" value="F:cysteine-type deubiquitinase activity"/>
    <property type="evidence" value="ECO:0007669"/>
    <property type="project" value="UniProtKB-EC"/>
</dbReference>
<dbReference type="Proteomes" id="UP000215902">
    <property type="component" value="Unassembled WGS sequence"/>
</dbReference>
<dbReference type="GO" id="GO:0000245">
    <property type="term" value="P:spliceosomal complex assembly"/>
    <property type="evidence" value="ECO:0007669"/>
    <property type="project" value="InterPro"/>
</dbReference>
<dbReference type="STRING" id="282301.A0A267F458"/>
<evidence type="ECO:0000256" key="19">
    <source>
        <dbReference type="ARBA" id="ARBA00064202"/>
    </source>
</evidence>
<evidence type="ECO:0000256" key="10">
    <source>
        <dbReference type="ARBA" id="ARBA00022728"/>
    </source>
</evidence>
<evidence type="ECO:0000256" key="18">
    <source>
        <dbReference type="ARBA" id="ARBA00023306"/>
    </source>
</evidence>
<evidence type="ECO:0000256" key="5">
    <source>
        <dbReference type="ARBA" id="ARBA00022499"/>
    </source>
</evidence>
<dbReference type="Gene3D" id="3.90.70.10">
    <property type="entry name" value="Cysteine proteinases"/>
    <property type="match status" value="1"/>
</dbReference>
<evidence type="ECO:0000256" key="14">
    <source>
        <dbReference type="ARBA" id="ARBA00022833"/>
    </source>
</evidence>
<evidence type="ECO:0000256" key="15">
    <source>
        <dbReference type="ARBA" id="ARBA00022843"/>
    </source>
</evidence>
<keyword evidence="12" id="KW-0833">Ubl conjugation pathway</keyword>
<dbReference type="GO" id="GO:0005681">
    <property type="term" value="C:spliceosomal complex"/>
    <property type="evidence" value="ECO:0007669"/>
    <property type="project" value="UniProtKB-KW"/>
</dbReference>
<evidence type="ECO:0000256" key="7">
    <source>
        <dbReference type="ARBA" id="ARBA00022618"/>
    </source>
</evidence>
<evidence type="ECO:0000256" key="11">
    <source>
        <dbReference type="ARBA" id="ARBA00022771"/>
    </source>
</evidence>
<dbReference type="SMART" id="SM00290">
    <property type="entry name" value="ZnF_UBP"/>
    <property type="match status" value="1"/>
</dbReference>
<sequence length="570" mass="64816">DSKQSSEAEGQNGNGEGEPPTKLAKLDQPIKQEAKDELDNNGLTEFKTEAEDRKPGTDERSRHCPYLDTIDRNRLDFDFEKLCSVSLSHLNVYACLVCGKYFQGRGKGTHAHTHSMAMGHYVFLNLETHKFYCLPDDYEFVHPSLQDIIYLANPTYSRAYIARMDSDTRMVRAHDGSPYYPGIVGLNNLKASDYCSVIIHILSRATPLRNYFLREQNYIGLPRPPGDRASLLVRRFGELLRKLWNPRNFKAHVSPHEFLQAVVLCSKKRFQFTVQSDAVDFMSWLLNTLHMGLNGTKSVNSSIVNKTFRGKMRIYSHKVIPVELTEEQRLLLAHTDEYTEKVEESHFLFLTCDLPPPPLYPDEMKEKLIPQVPLSSILSKFNGVAKKEYKTHKDSTMKRFQLIKLPQYILLYVKRFVKNLFTREKNPTIVNFPVRGVDFGDLLDPWTRAKHQFTTYNLVANVVHDGTPVSGTYRVHLQHSSTEKWFELQDLHVDEILPQMIPLSETLVQVWQVDTSVPNPNYGKPPPMPEEPTALSESVGAATSAASSSTDAEMMPPPPPPPPPPTASSE</sequence>
<comment type="subunit">
    <text evidence="19">The U4/U6-U5 tri-snRNP complex is a building block of the precatalytic spliceosome (spliceosome B complex). Component of the U4/U6-U5 tri-snRNP complex composed of the U4, U6 and U5 snRNAs and at least PRPF3, PRPF4, PRPF6, PRPF8, PRPF31, SNRNP200, TXNL4A, SNRNP40, SNRPB, SNRPD1, SNRPD2, SNRPD3, SNRPE, SNRPF, SNRPG, DDX23, CD2BP2, PPIH, SNU13, EFTUD2, SART1 and USP39, plus LSM2, LSM3, LSM4, LSM5, LSM6, LSM7 and LSM8.</text>
</comment>
<dbReference type="SUPFAM" id="SSF54001">
    <property type="entry name" value="Cysteine proteinases"/>
    <property type="match status" value="1"/>
</dbReference>
<dbReference type="PROSITE" id="PS50235">
    <property type="entry name" value="USP_3"/>
    <property type="match status" value="1"/>
</dbReference>
<evidence type="ECO:0000256" key="9">
    <source>
        <dbReference type="ARBA" id="ARBA00022723"/>
    </source>
</evidence>
<evidence type="ECO:0000256" key="12">
    <source>
        <dbReference type="ARBA" id="ARBA00022786"/>
    </source>
</evidence>
<dbReference type="InterPro" id="IPR038765">
    <property type="entry name" value="Papain-like_cys_pep_sf"/>
</dbReference>
<evidence type="ECO:0000256" key="20">
    <source>
        <dbReference type="ARBA" id="ARBA00071645"/>
    </source>
</evidence>
<evidence type="ECO:0000259" key="24">
    <source>
        <dbReference type="PROSITE" id="PS50235"/>
    </source>
</evidence>
<dbReference type="InterPro" id="IPR013083">
    <property type="entry name" value="Znf_RING/FYVE/PHD"/>
</dbReference>
<keyword evidence="27" id="KW-1185">Reference proteome</keyword>
<dbReference type="GO" id="GO:0008270">
    <property type="term" value="F:zinc ion binding"/>
    <property type="evidence" value="ECO:0007669"/>
    <property type="project" value="UniProtKB-KW"/>
</dbReference>
<dbReference type="EMBL" id="NIVC01001433">
    <property type="protein sequence ID" value="PAA67994.1"/>
    <property type="molecule type" value="Genomic_DNA"/>
</dbReference>
<dbReference type="Gene3D" id="3.30.40.10">
    <property type="entry name" value="Zinc/RING finger domain, C3HC4 (zinc finger)"/>
    <property type="match status" value="1"/>
</dbReference>
<dbReference type="GO" id="GO:0016579">
    <property type="term" value="P:protein deubiquitination"/>
    <property type="evidence" value="ECO:0007669"/>
    <property type="project" value="InterPro"/>
</dbReference>
<dbReference type="GO" id="GO:0051301">
    <property type="term" value="P:cell division"/>
    <property type="evidence" value="ECO:0007669"/>
    <property type="project" value="UniProtKB-KW"/>
</dbReference>
<feature type="non-terminal residue" evidence="26">
    <location>
        <position position="1"/>
    </location>
</feature>
<evidence type="ECO:0000256" key="1">
    <source>
        <dbReference type="ARBA" id="ARBA00000707"/>
    </source>
</evidence>
<dbReference type="InterPro" id="IPR050185">
    <property type="entry name" value="Ub_carboxyl-term_hydrolase"/>
</dbReference>
<keyword evidence="13" id="KW-0378">Hydrolase</keyword>
<dbReference type="PANTHER" id="PTHR21646:SF16">
    <property type="entry name" value="U4_U6.U5 TRI-SNRNP-ASSOCIATED PROTEIN 2"/>
    <property type="match status" value="1"/>
</dbReference>
<evidence type="ECO:0000256" key="8">
    <source>
        <dbReference type="ARBA" id="ARBA00022664"/>
    </source>
</evidence>
<protein>
    <recommendedName>
        <fullName evidence="20">Ubiquitin carboxyl-terminal hydrolase 39</fullName>
        <ecNumber evidence="4">3.4.19.12</ecNumber>
    </recommendedName>
    <alternativeName>
        <fullName evidence="21">U4/U6.U5 tri-snRNP-associated 65 kDa protein</fullName>
    </alternativeName>
</protein>
<dbReference type="FunFam" id="3.30.40.10:FF:000068">
    <property type="entry name" value="U4/U6.U5 tri-snRNP-associated protein 2"/>
    <property type="match status" value="1"/>
</dbReference>
<feature type="domain" description="UBP-type" evidence="25">
    <location>
        <begin position="62"/>
        <end position="159"/>
    </location>
</feature>
<keyword evidence="10" id="KW-0747">Spliceosome</keyword>
<feature type="compositionally biased region" description="Low complexity" evidence="23">
    <location>
        <begin position="541"/>
        <end position="550"/>
    </location>
</feature>
<evidence type="ECO:0000256" key="4">
    <source>
        <dbReference type="ARBA" id="ARBA00012759"/>
    </source>
</evidence>
<feature type="domain" description="USP" evidence="24">
    <location>
        <begin position="184"/>
        <end position="514"/>
    </location>
</feature>
<dbReference type="InterPro" id="IPR001394">
    <property type="entry name" value="Peptidase_C19_UCH"/>
</dbReference>
<name>A0A267F458_9PLAT</name>
<feature type="region of interest" description="Disordered" evidence="23">
    <location>
        <begin position="519"/>
        <end position="570"/>
    </location>
</feature>
<feature type="compositionally biased region" description="Pro residues" evidence="23">
    <location>
        <begin position="555"/>
        <end position="570"/>
    </location>
</feature>
<evidence type="ECO:0000256" key="22">
    <source>
        <dbReference type="PROSITE-ProRule" id="PRU00502"/>
    </source>
</evidence>
<keyword evidence="9" id="KW-0479">Metal-binding</keyword>
<keyword evidence="17" id="KW-0539">Nucleus</keyword>
<keyword evidence="11 22" id="KW-0863">Zinc-finger</keyword>
<keyword evidence="8" id="KW-0507">mRNA processing</keyword>
<evidence type="ECO:0000256" key="6">
    <source>
        <dbReference type="ARBA" id="ARBA00022553"/>
    </source>
</evidence>
<evidence type="ECO:0000256" key="13">
    <source>
        <dbReference type="ARBA" id="ARBA00022801"/>
    </source>
</evidence>
<evidence type="ECO:0000256" key="17">
    <source>
        <dbReference type="ARBA" id="ARBA00023242"/>
    </source>
</evidence>
<evidence type="ECO:0000256" key="16">
    <source>
        <dbReference type="ARBA" id="ARBA00023187"/>
    </source>
</evidence>
<evidence type="ECO:0000256" key="23">
    <source>
        <dbReference type="SAM" id="MobiDB-lite"/>
    </source>
</evidence>
<keyword evidence="5" id="KW-1017">Isopeptide bond</keyword>
<keyword evidence="16" id="KW-0508">mRNA splicing</keyword>
<comment type="similarity">
    <text evidence="3">Belongs to the peptidase C19 family.</text>
</comment>
<dbReference type="InterPro" id="IPR001607">
    <property type="entry name" value="Znf_UBP"/>
</dbReference>
<organism evidence="26 27">
    <name type="scientific">Macrostomum lignano</name>
    <dbReference type="NCBI Taxonomy" id="282301"/>
    <lineage>
        <taxon>Eukaryota</taxon>
        <taxon>Metazoa</taxon>
        <taxon>Spiralia</taxon>
        <taxon>Lophotrochozoa</taxon>
        <taxon>Platyhelminthes</taxon>
        <taxon>Rhabditophora</taxon>
        <taxon>Macrostomorpha</taxon>
        <taxon>Macrostomida</taxon>
        <taxon>Macrostomidae</taxon>
        <taxon>Macrostomum</taxon>
    </lineage>
</organism>
<feature type="compositionally biased region" description="Basic and acidic residues" evidence="23">
    <location>
        <begin position="46"/>
        <end position="60"/>
    </location>
</feature>
<dbReference type="CDD" id="cd02669">
    <property type="entry name" value="Peptidase_C19M"/>
    <property type="match status" value="1"/>
</dbReference>
<comment type="catalytic activity">
    <reaction evidence="1">
        <text>Thiol-dependent hydrolysis of ester, thioester, amide, peptide and isopeptide bonds formed by the C-terminal Gly of ubiquitin (a 76-residue protein attached to proteins as an intracellular targeting signal).</text>
        <dbReference type="EC" id="3.4.19.12"/>
    </reaction>
</comment>
<proteinExistence type="inferred from homology"/>
<comment type="caution">
    <text evidence="26">The sequence shown here is derived from an EMBL/GenBank/DDBJ whole genome shotgun (WGS) entry which is preliminary data.</text>
</comment>
<dbReference type="EC" id="3.4.19.12" evidence="4"/>
<dbReference type="SUPFAM" id="SSF57850">
    <property type="entry name" value="RING/U-box"/>
    <property type="match status" value="1"/>
</dbReference>
<keyword evidence="6" id="KW-0597">Phosphoprotein</keyword>
<gene>
    <name evidence="26" type="ORF">BOX15_Mlig023349g1</name>
</gene>
<dbReference type="FunFam" id="3.90.70.10:FF:000030">
    <property type="entry name" value="U4/U6.U5 tri-snRNP-associated protein 2"/>
    <property type="match status" value="1"/>
</dbReference>
<keyword evidence="18" id="KW-0131">Cell cycle</keyword>
<evidence type="ECO:0000256" key="3">
    <source>
        <dbReference type="ARBA" id="ARBA00009085"/>
    </source>
</evidence>
<evidence type="ECO:0000259" key="25">
    <source>
        <dbReference type="PROSITE" id="PS50271"/>
    </source>
</evidence>
<dbReference type="Pfam" id="PF02148">
    <property type="entry name" value="zf-UBP"/>
    <property type="match status" value="1"/>
</dbReference>
<evidence type="ECO:0000313" key="26">
    <source>
        <dbReference type="EMBL" id="PAA67994.1"/>
    </source>
</evidence>
<evidence type="ECO:0000256" key="21">
    <source>
        <dbReference type="ARBA" id="ARBA00079185"/>
    </source>
</evidence>
<reference evidence="26 27" key="1">
    <citation type="submission" date="2017-06" db="EMBL/GenBank/DDBJ databases">
        <title>A platform for efficient transgenesis in Macrostomum lignano, a flatworm model organism for stem cell research.</title>
        <authorList>
            <person name="Berezikov E."/>
        </authorList>
    </citation>
    <scope>NUCLEOTIDE SEQUENCE [LARGE SCALE GENOMIC DNA]</scope>
    <source>
        <strain evidence="26">DV1</strain>
        <tissue evidence="26">Whole organism</tissue>
    </source>
</reference>
<dbReference type="PROSITE" id="PS50271">
    <property type="entry name" value="ZF_UBP"/>
    <property type="match status" value="1"/>
</dbReference>
<feature type="compositionally biased region" description="Basic and acidic residues" evidence="23">
    <location>
        <begin position="24"/>
        <end position="38"/>
    </location>
</feature>
<dbReference type="PANTHER" id="PTHR21646">
    <property type="entry name" value="UBIQUITIN CARBOXYL-TERMINAL HYDROLASE"/>
    <property type="match status" value="1"/>
</dbReference>
<dbReference type="OrthoDB" id="10263353at2759"/>
<comment type="subcellular location">
    <subcellularLocation>
        <location evidence="2">Nucleus</location>
    </subcellularLocation>
</comment>
<feature type="region of interest" description="Disordered" evidence="23">
    <location>
        <begin position="1"/>
        <end position="60"/>
    </location>
</feature>
<evidence type="ECO:0000256" key="2">
    <source>
        <dbReference type="ARBA" id="ARBA00004123"/>
    </source>
</evidence>
<keyword evidence="15" id="KW-0832">Ubl conjugation</keyword>
<dbReference type="InterPro" id="IPR033809">
    <property type="entry name" value="USP39"/>
</dbReference>
<keyword evidence="14" id="KW-0862">Zinc</keyword>
<dbReference type="Pfam" id="PF00443">
    <property type="entry name" value="UCH"/>
    <property type="match status" value="1"/>
</dbReference>
<dbReference type="AlphaFoldDB" id="A0A267F458"/>
<keyword evidence="7" id="KW-0132">Cell division</keyword>
<evidence type="ECO:0000313" key="27">
    <source>
        <dbReference type="Proteomes" id="UP000215902"/>
    </source>
</evidence>